<feature type="compositionally biased region" description="Basic and acidic residues" evidence="1">
    <location>
        <begin position="199"/>
        <end position="209"/>
    </location>
</feature>
<reference evidence="2" key="3">
    <citation type="submission" date="2025-09" db="UniProtKB">
        <authorList>
            <consortium name="Ensembl"/>
        </authorList>
    </citation>
    <scope>IDENTIFICATION</scope>
</reference>
<feature type="compositionally biased region" description="Acidic residues" evidence="1">
    <location>
        <begin position="559"/>
        <end position="570"/>
    </location>
</feature>
<feature type="compositionally biased region" description="Low complexity" evidence="1">
    <location>
        <begin position="832"/>
        <end position="842"/>
    </location>
</feature>
<dbReference type="GeneTree" id="ENSGT00960000189601"/>
<feature type="compositionally biased region" description="Basic and acidic residues" evidence="1">
    <location>
        <begin position="310"/>
        <end position="326"/>
    </location>
</feature>
<feature type="compositionally biased region" description="Basic and acidic residues" evidence="1">
    <location>
        <begin position="149"/>
        <end position="162"/>
    </location>
</feature>
<evidence type="ECO:0000256" key="1">
    <source>
        <dbReference type="SAM" id="MobiDB-lite"/>
    </source>
</evidence>
<feature type="compositionally biased region" description="Basic and acidic residues" evidence="1">
    <location>
        <begin position="1036"/>
        <end position="1049"/>
    </location>
</feature>
<feature type="region of interest" description="Disordered" evidence="1">
    <location>
        <begin position="993"/>
        <end position="1108"/>
    </location>
</feature>
<feature type="compositionally biased region" description="Low complexity" evidence="1">
    <location>
        <begin position="470"/>
        <end position="489"/>
    </location>
</feature>
<feature type="region of interest" description="Disordered" evidence="1">
    <location>
        <begin position="45"/>
        <end position="227"/>
    </location>
</feature>
<evidence type="ECO:0008006" key="4">
    <source>
        <dbReference type="Google" id="ProtNLM"/>
    </source>
</evidence>
<feature type="region of interest" description="Disordered" evidence="1">
    <location>
        <begin position="1"/>
        <end position="24"/>
    </location>
</feature>
<accession>A0A803V9R0</accession>
<name>A0A803V9R0_FICAL</name>
<feature type="compositionally biased region" description="Basic and acidic residues" evidence="1">
    <location>
        <begin position="169"/>
        <end position="180"/>
    </location>
</feature>
<reference evidence="2" key="2">
    <citation type="submission" date="2025-08" db="UniProtKB">
        <authorList>
            <consortium name="Ensembl"/>
        </authorList>
    </citation>
    <scope>IDENTIFICATION</scope>
</reference>
<feature type="compositionally biased region" description="Acidic residues" evidence="1">
    <location>
        <begin position="353"/>
        <end position="366"/>
    </location>
</feature>
<proteinExistence type="predicted"/>
<feature type="compositionally biased region" description="Acidic residues" evidence="1">
    <location>
        <begin position="76"/>
        <end position="90"/>
    </location>
</feature>
<feature type="compositionally biased region" description="Basic and acidic residues" evidence="1">
    <location>
        <begin position="45"/>
        <end position="56"/>
    </location>
</feature>
<feature type="compositionally biased region" description="Acidic residues" evidence="1">
    <location>
        <begin position="451"/>
        <end position="462"/>
    </location>
</feature>
<feature type="compositionally biased region" description="Gly residues" evidence="1">
    <location>
        <begin position="997"/>
        <end position="1006"/>
    </location>
</feature>
<feature type="compositionally biased region" description="Acidic residues" evidence="1">
    <location>
        <begin position="210"/>
        <end position="221"/>
    </location>
</feature>
<keyword evidence="3" id="KW-1185">Reference proteome</keyword>
<feature type="compositionally biased region" description="Basic and acidic residues" evidence="1">
    <location>
        <begin position="858"/>
        <end position="868"/>
    </location>
</feature>
<feature type="region of interest" description="Disordered" evidence="1">
    <location>
        <begin position="253"/>
        <end position="963"/>
    </location>
</feature>
<protein>
    <recommendedName>
        <fullName evidence="4">Nestin</fullName>
    </recommendedName>
</protein>
<evidence type="ECO:0000313" key="2">
    <source>
        <dbReference type="Ensembl" id="ENSFALP00000019466.1"/>
    </source>
</evidence>
<feature type="compositionally biased region" description="Low complexity" evidence="1">
    <location>
        <begin position="1007"/>
        <end position="1022"/>
    </location>
</feature>
<sequence length="1141" mass="119173">MSQGVSRGVGDAPRGTAQPLGALPAPRLQYPAQLVSEVLHDALKAVEDDAQPKEEPAWAPGDACVPSPIFPAEAVPGEEQEGSEGGDSPEAEERAGEGVLQALGAESSAPQDRAVSPPGTAASLGASGSQEDLGAWEEEEGVPAVLSPRDPEIEAQEGDRDLPGQTVSRWEKPEQGEDRAQTPSTEPSHPSEEEEEEERGPHSPCRENGDFQEEGTDVQEEECPHREVEAARAVLAESHLLLLTKGRLGENFVDAEQERSEQQQMPACETDLAAEEERGQELCPQQSAHEATPAEEAWSGAGGDAVGGEDTGRVEGGEGEKGEASREVLGGEDQGVGQSPEGGEDSGAGEGSEAAEDPGAGEDSPEWESRAPEGPEDTQESSSVEEEGEQKPGEEPWGQGDDGHGQEPCPEDWEVTAQDTDGVWGPREPDGTSSSSGQLKSEERDGTLPAELEEAQEDDEEDARSQEMRQQQPVPEAEPAAELAGQEQQGSVARPEPAPPAAPEQGHGQELSEAPEEPWEGQEDDDGHTQDPAQAPEEPWEEQEEDDGHTQDSVQALEEPWEGQEDDDGDDGHTQDPAQAPEEPWEGQEDDDDDDDDDGLSSELGKPESSQLVALKQVPGDSVESSGWALQEVPRDPEAAVGTGRRVELEDTLPDSTPLHLRGGAAASPEPPETEESTETAPLSDTAQGGEGWLEERDKPPTPTMPESPEEEAGVAAVAEEEEEEGYFMVSAPSQEVSSLEEAEISEDFEEIKVEATEGSQDDLGAPGEASPVPEGKAHPGVADENTEVPTEEAEVPKDEDDTAELEEGPAVPEADPSCAGATGPAAGGAGEPAQGATGTAACEGPEHPEGLAAGSDEELHSTAEPQRDGTGATTLPGCSLGLAGQQEEEEDEPSVALQDTAVATPPAGLQAEQPLQEKPSTEEETLDSDSREQLPGASPPQLGSALEQGGFPESIPDIPDAAALSAELPLETMKDSDILEIVEQALEFHQELMGVAEGGQQGPGGTELPQGAGEDSSPASSSEEEPTVQEAELEGAVRAENGLHREASLEELAEFPEEMLNGISSTAPAQEPPTDTGVMPPTPGDGTAAKLGGAPLRGKLGAEPSPVPPALGEDVLCLAPEQPAVCHLRAEQEPCPSGDE</sequence>
<evidence type="ECO:0000313" key="3">
    <source>
        <dbReference type="Proteomes" id="UP000016665"/>
    </source>
</evidence>
<feature type="compositionally biased region" description="Acidic residues" evidence="1">
    <location>
        <begin position="739"/>
        <end position="750"/>
    </location>
</feature>
<feature type="compositionally biased region" description="Acidic residues" evidence="1">
    <location>
        <begin position="785"/>
        <end position="808"/>
    </location>
</feature>
<dbReference type="AlphaFoldDB" id="A0A803V9R0"/>
<feature type="compositionally biased region" description="Acidic residues" evidence="1">
    <location>
        <begin position="708"/>
        <end position="726"/>
    </location>
</feature>
<feature type="compositionally biased region" description="Acidic residues" evidence="1">
    <location>
        <begin position="374"/>
        <end position="388"/>
    </location>
</feature>
<feature type="compositionally biased region" description="Acidic residues" evidence="1">
    <location>
        <begin position="513"/>
        <end position="526"/>
    </location>
</feature>
<dbReference type="Proteomes" id="UP000016665">
    <property type="component" value="Chromosome 25"/>
</dbReference>
<reference evidence="2 3" key="1">
    <citation type="journal article" date="2012" name="Nature">
        <title>The genomic landscape of species divergence in Ficedula flycatchers.</title>
        <authorList>
            <person name="Ellegren H."/>
            <person name="Smeds L."/>
            <person name="Burri R."/>
            <person name="Olason P.I."/>
            <person name="Backstrom N."/>
            <person name="Kawakami T."/>
            <person name="Kunstner A."/>
            <person name="Makinen H."/>
            <person name="Nadachowska-Brzyska K."/>
            <person name="Qvarnstrom A."/>
            <person name="Uebbing S."/>
            <person name="Wolf J.B."/>
        </authorList>
    </citation>
    <scope>NUCLEOTIDE SEQUENCE [LARGE SCALE GENOMIC DNA]</scope>
</reference>
<feature type="compositionally biased region" description="Acidic residues" evidence="1">
    <location>
        <begin position="538"/>
        <end position="547"/>
    </location>
</feature>
<feature type="compositionally biased region" description="Acidic residues" evidence="1">
    <location>
        <begin position="1023"/>
        <end position="1034"/>
    </location>
</feature>
<dbReference type="Ensembl" id="ENSFALT00000043694.1">
    <property type="protein sequence ID" value="ENSFALP00000019466.1"/>
    <property type="gene ID" value="ENSFALG00000028936.1"/>
</dbReference>
<feature type="compositionally biased region" description="Acidic residues" evidence="1">
    <location>
        <begin position="583"/>
        <end position="600"/>
    </location>
</feature>
<organism evidence="2 3">
    <name type="scientific">Ficedula albicollis</name>
    <name type="common">Collared flycatcher</name>
    <name type="synonym">Muscicapa albicollis</name>
    <dbReference type="NCBI Taxonomy" id="59894"/>
    <lineage>
        <taxon>Eukaryota</taxon>
        <taxon>Metazoa</taxon>
        <taxon>Chordata</taxon>
        <taxon>Craniata</taxon>
        <taxon>Vertebrata</taxon>
        <taxon>Euteleostomi</taxon>
        <taxon>Archelosauria</taxon>
        <taxon>Archosauria</taxon>
        <taxon>Dinosauria</taxon>
        <taxon>Saurischia</taxon>
        <taxon>Theropoda</taxon>
        <taxon>Coelurosauria</taxon>
        <taxon>Aves</taxon>
        <taxon>Neognathae</taxon>
        <taxon>Neoaves</taxon>
        <taxon>Telluraves</taxon>
        <taxon>Australaves</taxon>
        <taxon>Passeriformes</taxon>
        <taxon>Muscicapidae</taxon>
        <taxon>Ficedula</taxon>
    </lineage>
</organism>